<sequence length="303" mass="32119">MRVFVTGASGLIGKAVTKELLGGGHTVLGLARSDKAAEELTALGADVQRGSLYDLDVLKEGAAASDGVIHLAFDFVHGFTNFAQSCQTDQEAIRAMADALAGSNRPLIITSVTMVLPHGRTGTEDESHDISSPTTAVRGESEVLAKGLASKGVRTAVVRLAPTNHGDGDDHMFMSTLISIAREKGTSVYVGDGLNRWPAAHYLDTAVVYRLALEKADAGSTFHAVAEEGIEMKNIAQMIGEKLGLPVESKSLEEAQKHFGPVFGSIVGADNPVSNKKTQEELGWNPQQCTLLADLQDGKYFKS</sequence>
<dbReference type="GO" id="GO:0004029">
    <property type="term" value="F:aldehyde dehydrogenase (NAD+) activity"/>
    <property type="evidence" value="ECO:0007669"/>
    <property type="project" value="TreeGrafter"/>
</dbReference>
<dbReference type="EMBL" id="MU004181">
    <property type="protein sequence ID" value="KAF2502820.1"/>
    <property type="molecule type" value="Genomic_DNA"/>
</dbReference>
<dbReference type="SUPFAM" id="SSF51735">
    <property type="entry name" value="NAD(P)-binding Rossmann-fold domains"/>
    <property type="match status" value="1"/>
</dbReference>
<dbReference type="PANTHER" id="PTHR48079">
    <property type="entry name" value="PROTEIN YEEZ"/>
    <property type="match status" value="1"/>
</dbReference>
<protein>
    <submittedName>
        <fullName evidence="2">NAD(P)-binding protein</fullName>
    </submittedName>
</protein>
<dbReference type="AlphaFoldDB" id="A0A6A6RGC8"/>
<name>A0A6A6RGC8_9PEZI</name>
<feature type="domain" description="NAD-dependent epimerase/dehydratase" evidence="1">
    <location>
        <begin position="3"/>
        <end position="221"/>
    </location>
</feature>
<dbReference type="OrthoDB" id="10262413at2759"/>
<organism evidence="2 3">
    <name type="scientific">Lophium mytilinum</name>
    <dbReference type="NCBI Taxonomy" id="390894"/>
    <lineage>
        <taxon>Eukaryota</taxon>
        <taxon>Fungi</taxon>
        <taxon>Dikarya</taxon>
        <taxon>Ascomycota</taxon>
        <taxon>Pezizomycotina</taxon>
        <taxon>Dothideomycetes</taxon>
        <taxon>Pleosporomycetidae</taxon>
        <taxon>Mytilinidiales</taxon>
        <taxon>Mytilinidiaceae</taxon>
        <taxon>Lophium</taxon>
    </lineage>
</organism>
<dbReference type="InterPro" id="IPR051783">
    <property type="entry name" value="NAD(P)-dependent_oxidoreduct"/>
</dbReference>
<reference evidence="2" key="1">
    <citation type="journal article" date="2020" name="Stud. Mycol.">
        <title>101 Dothideomycetes genomes: a test case for predicting lifestyles and emergence of pathogens.</title>
        <authorList>
            <person name="Haridas S."/>
            <person name="Albert R."/>
            <person name="Binder M."/>
            <person name="Bloem J."/>
            <person name="Labutti K."/>
            <person name="Salamov A."/>
            <person name="Andreopoulos B."/>
            <person name="Baker S."/>
            <person name="Barry K."/>
            <person name="Bills G."/>
            <person name="Bluhm B."/>
            <person name="Cannon C."/>
            <person name="Castanera R."/>
            <person name="Culley D."/>
            <person name="Daum C."/>
            <person name="Ezra D."/>
            <person name="Gonzalez J."/>
            <person name="Henrissat B."/>
            <person name="Kuo A."/>
            <person name="Liang C."/>
            <person name="Lipzen A."/>
            <person name="Lutzoni F."/>
            <person name="Magnuson J."/>
            <person name="Mondo S."/>
            <person name="Nolan M."/>
            <person name="Ohm R."/>
            <person name="Pangilinan J."/>
            <person name="Park H.-J."/>
            <person name="Ramirez L."/>
            <person name="Alfaro M."/>
            <person name="Sun H."/>
            <person name="Tritt A."/>
            <person name="Yoshinaga Y."/>
            <person name="Zwiers L.-H."/>
            <person name="Turgeon B."/>
            <person name="Goodwin S."/>
            <person name="Spatafora J."/>
            <person name="Crous P."/>
            <person name="Grigoriev I."/>
        </authorList>
    </citation>
    <scope>NUCLEOTIDE SEQUENCE</scope>
    <source>
        <strain evidence="2">CBS 269.34</strain>
    </source>
</reference>
<accession>A0A6A6RGC8</accession>
<dbReference type="InterPro" id="IPR036291">
    <property type="entry name" value="NAD(P)-bd_dom_sf"/>
</dbReference>
<dbReference type="Proteomes" id="UP000799750">
    <property type="component" value="Unassembled WGS sequence"/>
</dbReference>
<dbReference type="Gene3D" id="3.40.50.720">
    <property type="entry name" value="NAD(P)-binding Rossmann-like Domain"/>
    <property type="match status" value="1"/>
</dbReference>
<dbReference type="PANTHER" id="PTHR48079:SF9">
    <property type="entry name" value="PUTATIVE-RELATED"/>
    <property type="match status" value="1"/>
</dbReference>
<dbReference type="GO" id="GO:0005737">
    <property type="term" value="C:cytoplasm"/>
    <property type="evidence" value="ECO:0007669"/>
    <property type="project" value="TreeGrafter"/>
</dbReference>
<evidence type="ECO:0000313" key="2">
    <source>
        <dbReference type="EMBL" id="KAF2502820.1"/>
    </source>
</evidence>
<dbReference type="CDD" id="cd05262">
    <property type="entry name" value="SDR_a7"/>
    <property type="match status" value="1"/>
</dbReference>
<keyword evidence="3" id="KW-1185">Reference proteome</keyword>
<evidence type="ECO:0000259" key="1">
    <source>
        <dbReference type="Pfam" id="PF01370"/>
    </source>
</evidence>
<evidence type="ECO:0000313" key="3">
    <source>
        <dbReference type="Proteomes" id="UP000799750"/>
    </source>
</evidence>
<dbReference type="Pfam" id="PF01370">
    <property type="entry name" value="Epimerase"/>
    <property type="match status" value="1"/>
</dbReference>
<gene>
    <name evidence="2" type="ORF">BU16DRAFT_521482</name>
</gene>
<dbReference type="InterPro" id="IPR001509">
    <property type="entry name" value="Epimerase_deHydtase"/>
</dbReference>
<proteinExistence type="predicted"/>